<evidence type="ECO:0000313" key="2">
    <source>
        <dbReference type="Proteomes" id="UP001589654"/>
    </source>
</evidence>
<sequence>MVKPSFWTVHQPGYELGKEATSLLLEKIEKGIAFPNQTMDLNADLIVRGSIRKK</sequence>
<gene>
    <name evidence="1" type="ORF">ACFFUR_05310</name>
</gene>
<name>A0ABV5J350_9BACT</name>
<proteinExistence type="predicted"/>
<dbReference type="InterPro" id="IPR028082">
    <property type="entry name" value="Peripla_BP_I"/>
</dbReference>
<evidence type="ECO:0008006" key="3">
    <source>
        <dbReference type="Google" id="ProtNLM"/>
    </source>
</evidence>
<dbReference type="SUPFAM" id="SSF53822">
    <property type="entry name" value="Periplasmic binding protein-like I"/>
    <property type="match status" value="1"/>
</dbReference>
<keyword evidence="2" id="KW-1185">Reference proteome</keyword>
<reference evidence="1 2" key="1">
    <citation type="submission" date="2024-09" db="EMBL/GenBank/DDBJ databases">
        <authorList>
            <person name="Sun Q."/>
            <person name="Mori K."/>
        </authorList>
    </citation>
    <scope>NUCLEOTIDE SEQUENCE [LARGE SCALE GENOMIC DNA]</scope>
    <source>
        <strain evidence="1 2">CECT 7682</strain>
    </source>
</reference>
<dbReference type="EMBL" id="JBHMEW010000044">
    <property type="protein sequence ID" value="MFB9211215.1"/>
    <property type="molecule type" value="Genomic_DNA"/>
</dbReference>
<dbReference type="RefSeq" id="WP_290249793.1">
    <property type="nucleotide sequence ID" value="NZ_JAUFQT010000002.1"/>
</dbReference>
<dbReference type="Proteomes" id="UP001589654">
    <property type="component" value="Unassembled WGS sequence"/>
</dbReference>
<comment type="caution">
    <text evidence="1">The sequence shown here is derived from an EMBL/GenBank/DDBJ whole genome shotgun (WGS) entry which is preliminary data.</text>
</comment>
<protein>
    <recommendedName>
        <fullName evidence="3">LacI family transcriptional regulator</fullName>
    </recommendedName>
</protein>
<dbReference type="Gene3D" id="3.40.50.2300">
    <property type="match status" value="2"/>
</dbReference>
<evidence type="ECO:0000313" key="1">
    <source>
        <dbReference type="EMBL" id="MFB9211215.1"/>
    </source>
</evidence>
<organism evidence="1 2">
    <name type="scientific">Echinicola jeungdonensis</name>
    <dbReference type="NCBI Taxonomy" id="709343"/>
    <lineage>
        <taxon>Bacteria</taxon>
        <taxon>Pseudomonadati</taxon>
        <taxon>Bacteroidota</taxon>
        <taxon>Cytophagia</taxon>
        <taxon>Cytophagales</taxon>
        <taxon>Cyclobacteriaceae</taxon>
        <taxon>Echinicola</taxon>
    </lineage>
</organism>
<accession>A0ABV5J350</accession>